<comment type="caution">
    <text evidence="2">The sequence shown here is derived from an EMBL/GenBank/DDBJ whole genome shotgun (WGS) entry which is preliminary data.</text>
</comment>
<organism evidence="2 3">
    <name type="scientific">Erythrobacter ani</name>
    <dbReference type="NCBI Taxonomy" id="2827235"/>
    <lineage>
        <taxon>Bacteria</taxon>
        <taxon>Pseudomonadati</taxon>
        <taxon>Pseudomonadota</taxon>
        <taxon>Alphaproteobacteria</taxon>
        <taxon>Sphingomonadales</taxon>
        <taxon>Erythrobacteraceae</taxon>
        <taxon>Erythrobacter/Porphyrobacter group</taxon>
        <taxon>Erythrobacter</taxon>
    </lineage>
</organism>
<evidence type="ECO:0000313" key="3">
    <source>
        <dbReference type="Proteomes" id="UP000699975"/>
    </source>
</evidence>
<name>A0ABS6SJJ9_9SPHN</name>
<keyword evidence="3" id="KW-1185">Reference proteome</keyword>
<dbReference type="EMBL" id="JAGSPB010000001">
    <property type="protein sequence ID" value="MBV7265137.1"/>
    <property type="molecule type" value="Genomic_DNA"/>
</dbReference>
<feature type="signal peptide" evidence="1">
    <location>
        <begin position="1"/>
        <end position="22"/>
    </location>
</feature>
<evidence type="ECO:0000313" key="2">
    <source>
        <dbReference type="EMBL" id="MBV7265137.1"/>
    </source>
</evidence>
<dbReference type="RefSeq" id="WP_218315633.1">
    <property type="nucleotide sequence ID" value="NZ_JAGSPB010000001.1"/>
</dbReference>
<protein>
    <submittedName>
        <fullName evidence="2">Uncharacterized protein</fullName>
    </submittedName>
</protein>
<feature type="chain" id="PRO_5047212914" evidence="1">
    <location>
        <begin position="23"/>
        <end position="337"/>
    </location>
</feature>
<evidence type="ECO:0000256" key="1">
    <source>
        <dbReference type="SAM" id="SignalP"/>
    </source>
</evidence>
<gene>
    <name evidence="2" type="ORF">KCG45_03015</name>
</gene>
<reference evidence="2 3" key="1">
    <citation type="submission" date="2021-04" db="EMBL/GenBank/DDBJ databases">
        <authorList>
            <person name="Pira H."/>
            <person name="Risdian C."/>
            <person name="Wink J."/>
        </authorList>
    </citation>
    <scope>NUCLEOTIDE SEQUENCE [LARGE SCALE GENOMIC DNA]</scope>
    <source>
        <strain evidence="2 3">WH131</strain>
    </source>
</reference>
<sequence length="337" mass="35013">MRLISGSLLVASSLLAVSQAQAQQCVVPHTLVNGQVADATEVMDNFNAVAACVENTTTHEGTPNAGEIAVFDSATGITGGNLTGDVTTSGSTATTLTDTGVVPGSYASPNIIVDSKGRITSATNSSGGGGGGGGSFYEAPPRDIPSLANFTWLNQGSSVAADTGNGLVMTADVDGEIHGLMQAAPTSSTYDVFMRVDQTAGYTNISTSYYSYPLILLRNSQSGRLLNVYLGHYRSSRDRTWVTGIRRWATPTSYSAEGVPARYLAGNTRWVRVNVSGDTVTLFVSPNGYHWIEIGAESISAFLTASGGSLDEIGFGLMAGSASFSTAVFQQFGTNPP</sequence>
<accession>A0ABS6SJJ9</accession>
<dbReference type="Proteomes" id="UP000699975">
    <property type="component" value="Unassembled WGS sequence"/>
</dbReference>
<keyword evidence="1" id="KW-0732">Signal</keyword>
<proteinExistence type="predicted"/>